<feature type="compositionally biased region" description="Polar residues" evidence="2">
    <location>
        <begin position="155"/>
        <end position="166"/>
    </location>
</feature>
<dbReference type="OrthoDB" id="48259at2759"/>
<dbReference type="EMBL" id="KV784354">
    <property type="protein sequence ID" value="OEU20594.1"/>
    <property type="molecule type" value="Genomic_DNA"/>
</dbReference>
<feature type="non-terminal residue" evidence="3">
    <location>
        <position position="1"/>
    </location>
</feature>
<evidence type="ECO:0000313" key="4">
    <source>
        <dbReference type="Proteomes" id="UP000095751"/>
    </source>
</evidence>
<feature type="coiled-coil region" evidence="1">
    <location>
        <begin position="110"/>
        <end position="137"/>
    </location>
</feature>
<dbReference type="AlphaFoldDB" id="A0A1E7FR54"/>
<dbReference type="Proteomes" id="UP000095751">
    <property type="component" value="Unassembled WGS sequence"/>
</dbReference>
<reference evidence="3 4" key="1">
    <citation type="submission" date="2016-09" db="EMBL/GenBank/DDBJ databases">
        <title>Extensive genetic diversity and differential bi-allelic expression allows diatom success in the polar Southern Ocean.</title>
        <authorList>
            <consortium name="DOE Joint Genome Institute"/>
            <person name="Mock T."/>
            <person name="Otillar R.P."/>
            <person name="Strauss J."/>
            <person name="Dupont C."/>
            <person name="Frickenhaus S."/>
            <person name="Maumus F."/>
            <person name="Mcmullan M."/>
            <person name="Sanges R."/>
            <person name="Schmutz J."/>
            <person name="Toseland A."/>
            <person name="Valas R."/>
            <person name="Veluchamy A."/>
            <person name="Ward B.J."/>
            <person name="Allen A."/>
            <person name="Barry K."/>
            <person name="Falciatore A."/>
            <person name="Ferrante M."/>
            <person name="Fortunato A.E."/>
            <person name="Gloeckner G."/>
            <person name="Gruber A."/>
            <person name="Hipkin R."/>
            <person name="Janech M."/>
            <person name="Kroth P."/>
            <person name="Leese F."/>
            <person name="Lindquist E."/>
            <person name="Lyon B.R."/>
            <person name="Martin J."/>
            <person name="Mayer C."/>
            <person name="Parker M."/>
            <person name="Quesneville H."/>
            <person name="Raymond J."/>
            <person name="Uhlig C."/>
            <person name="Valentin K.U."/>
            <person name="Worden A.Z."/>
            <person name="Armbrust E.V."/>
            <person name="Bowler C."/>
            <person name="Green B."/>
            <person name="Moulton V."/>
            <person name="Van Oosterhout C."/>
            <person name="Grigoriev I."/>
        </authorList>
    </citation>
    <scope>NUCLEOTIDE SEQUENCE [LARGE SCALE GENOMIC DNA]</scope>
    <source>
        <strain evidence="3 4">CCMP1102</strain>
    </source>
</reference>
<proteinExistence type="predicted"/>
<accession>A0A1E7FR54</accession>
<dbReference type="InParanoid" id="A0A1E7FR54"/>
<evidence type="ECO:0000313" key="3">
    <source>
        <dbReference type="EMBL" id="OEU20594.1"/>
    </source>
</evidence>
<keyword evidence="1" id="KW-0175">Coiled coil</keyword>
<organism evidence="3 4">
    <name type="scientific">Fragilariopsis cylindrus CCMP1102</name>
    <dbReference type="NCBI Taxonomy" id="635003"/>
    <lineage>
        <taxon>Eukaryota</taxon>
        <taxon>Sar</taxon>
        <taxon>Stramenopiles</taxon>
        <taxon>Ochrophyta</taxon>
        <taxon>Bacillariophyta</taxon>
        <taxon>Bacillariophyceae</taxon>
        <taxon>Bacillariophycidae</taxon>
        <taxon>Bacillariales</taxon>
        <taxon>Bacillariaceae</taxon>
        <taxon>Fragilariopsis</taxon>
    </lineage>
</organism>
<feature type="region of interest" description="Disordered" evidence="2">
    <location>
        <begin position="155"/>
        <end position="181"/>
    </location>
</feature>
<name>A0A1E7FR54_9STRA</name>
<evidence type="ECO:0000256" key="2">
    <source>
        <dbReference type="SAM" id="MobiDB-lite"/>
    </source>
</evidence>
<keyword evidence="4" id="KW-1185">Reference proteome</keyword>
<protein>
    <submittedName>
        <fullName evidence="3">Uncharacterized protein</fullName>
    </submittedName>
</protein>
<gene>
    <name evidence="3" type="ORF">FRACYDRAFT_267690</name>
</gene>
<evidence type="ECO:0000256" key="1">
    <source>
        <dbReference type="SAM" id="Coils"/>
    </source>
</evidence>
<feature type="region of interest" description="Disordered" evidence="2">
    <location>
        <begin position="197"/>
        <end position="225"/>
    </location>
</feature>
<dbReference type="KEGG" id="fcy:FRACYDRAFT_267690"/>
<sequence length="254" mass="28917">MTEAEMTYLTSMEAVKLLSQKVVLAEKAFTLVRSRIEKLVAKYESLLVYFENETESVAPSSVFSYESSCYSETYSFAAAAKQREEETLARKAQRAELSAEVVTRESMLARQEVEAIRKEKENELNNLKVRLADLQSEASVAFTEKSHSVVLARNITRTNQANRRTTGSGEGGAGGRDKSRLKIDDIKQRFRDRSAAKFQFASSKRSDDDIPKQTSAYKNNDNEDSFRRTVGEEMFQHLDFYERSLKAVKESNQR</sequence>